<feature type="transmembrane region" description="Helical" evidence="1">
    <location>
        <begin position="12"/>
        <end position="35"/>
    </location>
</feature>
<evidence type="ECO:0000313" key="3">
    <source>
        <dbReference type="Proteomes" id="UP000201169"/>
    </source>
</evidence>
<name>A0A222MYA9_9BACT</name>
<feature type="transmembrane region" description="Helical" evidence="1">
    <location>
        <begin position="445"/>
        <end position="472"/>
    </location>
</feature>
<keyword evidence="3" id="KW-1185">Reference proteome</keyword>
<organism evidence="2 3">
    <name type="scientific">Campylobacter avium LMG 24591</name>
    <dbReference type="NCBI Taxonomy" id="522484"/>
    <lineage>
        <taxon>Bacteria</taxon>
        <taxon>Pseudomonadati</taxon>
        <taxon>Campylobacterota</taxon>
        <taxon>Epsilonproteobacteria</taxon>
        <taxon>Campylobacterales</taxon>
        <taxon>Campylobacteraceae</taxon>
        <taxon>Campylobacter</taxon>
    </lineage>
</organism>
<dbReference type="KEGG" id="cavi:CAV_1233"/>
<dbReference type="Gene3D" id="3.30.2090.10">
    <property type="entry name" value="Multidrug efflux transporter AcrB TolC docking domain, DN and DC subdomains"/>
    <property type="match status" value="2"/>
</dbReference>
<dbReference type="Proteomes" id="UP000201169">
    <property type="component" value="Chromosome"/>
</dbReference>
<dbReference type="GO" id="GO:0005886">
    <property type="term" value="C:plasma membrane"/>
    <property type="evidence" value="ECO:0007669"/>
    <property type="project" value="TreeGrafter"/>
</dbReference>
<feature type="transmembrane region" description="Helical" evidence="1">
    <location>
        <begin position="376"/>
        <end position="398"/>
    </location>
</feature>
<dbReference type="Gene3D" id="3.30.70.1440">
    <property type="entry name" value="Multidrug efflux transporter AcrB pore domain"/>
    <property type="match status" value="1"/>
</dbReference>
<dbReference type="EMBL" id="CP022347">
    <property type="protein sequence ID" value="ASQ30859.1"/>
    <property type="molecule type" value="Genomic_DNA"/>
</dbReference>
<dbReference type="Gene3D" id="3.30.70.1320">
    <property type="entry name" value="Multidrug efflux transporter AcrB pore domain like"/>
    <property type="match status" value="1"/>
</dbReference>
<dbReference type="InterPro" id="IPR027463">
    <property type="entry name" value="AcrB_DN_DC_subdom"/>
</dbReference>
<dbReference type="PRINTS" id="PR00702">
    <property type="entry name" value="ACRIFLAVINRP"/>
</dbReference>
<dbReference type="SUPFAM" id="SSF82714">
    <property type="entry name" value="Multidrug efflux transporter AcrB TolC docking domain, DN and DC subdomains"/>
    <property type="match status" value="2"/>
</dbReference>
<reference evidence="2 3" key="1">
    <citation type="submission" date="2017-07" db="EMBL/GenBank/DDBJ databases">
        <title>Analysis of two Campylobacter avium genomes and identification of a novel hippuricase gene.</title>
        <authorList>
            <person name="Miller W.G."/>
            <person name="Chapman M.H."/>
            <person name="Yee E."/>
            <person name="Revez J."/>
            <person name="Bono J.L."/>
            <person name="Rossi M."/>
        </authorList>
    </citation>
    <scope>NUCLEOTIDE SEQUENCE [LARGE SCALE GENOMIC DNA]</scope>
    <source>
        <strain evidence="2 3">LMG 24591</strain>
    </source>
</reference>
<dbReference type="SUPFAM" id="SSF82866">
    <property type="entry name" value="Multidrug efflux transporter AcrB transmembrane domain"/>
    <property type="match status" value="2"/>
</dbReference>
<dbReference type="PANTHER" id="PTHR32063:SF0">
    <property type="entry name" value="SWARMING MOTILITY PROTEIN SWRC"/>
    <property type="match status" value="1"/>
</dbReference>
<keyword evidence="1" id="KW-0472">Membrane</keyword>
<gene>
    <name evidence="2" type="primary">cmeF</name>
    <name evidence="2" type="ORF">CAV_1233</name>
</gene>
<dbReference type="AlphaFoldDB" id="A0A222MYA9"/>
<feature type="transmembrane region" description="Helical" evidence="1">
    <location>
        <begin position="936"/>
        <end position="953"/>
    </location>
</feature>
<keyword evidence="1" id="KW-1133">Transmembrane helix</keyword>
<dbReference type="OrthoDB" id="9806532at2"/>
<feature type="transmembrane region" description="Helical" evidence="1">
    <location>
        <begin position="833"/>
        <end position="851"/>
    </location>
</feature>
<feature type="transmembrane region" description="Helical" evidence="1">
    <location>
        <begin position="513"/>
        <end position="533"/>
    </location>
</feature>
<proteinExistence type="predicted"/>
<dbReference type="Gene3D" id="1.20.1640.10">
    <property type="entry name" value="Multidrug efflux transporter AcrB transmembrane domain"/>
    <property type="match status" value="2"/>
</dbReference>
<dbReference type="GO" id="GO:0042910">
    <property type="term" value="F:xenobiotic transmembrane transporter activity"/>
    <property type="evidence" value="ECO:0007669"/>
    <property type="project" value="TreeGrafter"/>
</dbReference>
<feature type="transmembrane region" description="Helical" evidence="1">
    <location>
        <begin position="347"/>
        <end position="364"/>
    </location>
</feature>
<dbReference type="Gene3D" id="3.30.70.1430">
    <property type="entry name" value="Multidrug efflux transporter AcrB pore domain"/>
    <property type="match status" value="2"/>
</dbReference>
<feature type="transmembrane region" description="Helical" evidence="1">
    <location>
        <begin position="965"/>
        <end position="992"/>
    </location>
</feature>
<dbReference type="PANTHER" id="PTHR32063">
    <property type="match status" value="1"/>
</dbReference>
<dbReference type="RefSeq" id="WP_094325806.1">
    <property type="nucleotide sequence ID" value="NZ_CP022347.1"/>
</dbReference>
<dbReference type="Pfam" id="PF00873">
    <property type="entry name" value="ACR_tran"/>
    <property type="match status" value="1"/>
</dbReference>
<dbReference type="InterPro" id="IPR001036">
    <property type="entry name" value="Acrflvin-R"/>
</dbReference>
<accession>A0A222MYA9</accession>
<sequence length="1008" mass="112461">MYKIAINRPITVLMFFVALIIFGLISAFSMSVNLFPSVNVPIIKVSTKLSGDLKYIESKVTKEIENALSDIDGIKTISSSSFDNFTVTVMEFELDKDLEVAANDVRDRIGSLSLPAKPEVEKLNSEAGSVISLFVYSKNNDNIALMRAVNEKIKPKLQRISGVGKIDTVAYLEPQIRIKLEPALLQKYNLNALEIANLIKKQNFKQALGELENDKKNYIIKGYFEATSLKELEDIIVLPGLFLKDIAKIEQDLEDKKQIAIKDLQEGVLLEINKVSRYNALETISNVKNELSNLEKIAGKDIGIEAVYNKSENISKHLYQVIFDMFLGIILTVLIVYLFLRSISATLIACVAIPTSIISTFFLIDLMGYDLNRLTLIALTLSIGIFVDDAIVVIEHIAKKIDEKLPPLQAAYEGISEIGFSVLSISVVLLCVFVPIAYMHSIPGLFFNALGISVASGVVVSFLVAIFLIPSLSARFFSSKKSKFYYKSEPFFNSLEHRYEMLLGSILKHKAKFLLASFVVILLCFFLATRLGLDFLPMEDDSEFQVMIENRTDLSLEAMKVKSLKILQEIKADKRVEYAYLLVGYTDSMESKKAKIYVKLKELSKRDERQPKIVEEYRKKLSYSDLKIRVLDMPKFEGAGVDSPIQFLVLGDDLNEILKASSRAKELLAKNPNIVNIDDDANSTKEELAVFVDRQKATRLGVDLEYLAGVLSYSFSQLSVGNMDLGAFKDEIILSFDKDYKKDIESLKKIQIKNDKGQSLDLESVVSLVYQTNLASINRYNKSTSVKINASNTDISLGEVKKLILDNIDYILGDNSNLSYDFAGFIDLLDETVMGFVMSILLAFVLIYLVLAALYESLILPFVIMVSMPLAFAGTCLGLFLTGNNFSLFVLVAIILLFGMVGKNAILLVDVANKKCKEGFNVDEALIIAGKSRLRAILMTSFAMICAMLPLALSRGSGYEGNSPMAIAVIFGLVSSTILTLLVVPTIFEFAYKLDVKLRKIYERKELK</sequence>
<evidence type="ECO:0000256" key="1">
    <source>
        <dbReference type="SAM" id="Phobius"/>
    </source>
</evidence>
<dbReference type="SUPFAM" id="SSF82693">
    <property type="entry name" value="Multidrug efflux transporter AcrB pore domain, PN1, PN2, PC1 and PC2 subdomains"/>
    <property type="match status" value="2"/>
</dbReference>
<feature type="transmembrane region" description="Helical" evidence="1">
    <location>
        <begin position="886"/>
        <end position="909"/>
    </location>
</feature>
<evidence type="ECO:0000313" key="2">
    <source>
        <dbReference type="EMBL" id="ASQ30859.1"/>
    </source>
</evidence>
<feature type="transmembrane region" description="Helical" evidence="1">
    <location>
        <begin position="318"/>
        <end position="340"/>
    </location>
</feature>
<protein>
    <submittedName>
        <fullName evidence="2">Multidrug efflux system CmeDEF, integral membrane component CmeF</fullName>
    </submittedName>
</protein>
<feature type="transmembrane region" description="Helical" evidence="1">
    <location>
        <begin position="418"/>
        <end position="439"/>
    </location>
</feature>
<keyword evidence="1" id="KW-0812">Transmembrane</keyword>
<feature type="transmembrane region" description="Helical" evidence="1">
    <location>
        <begin position="858"/>
        <end position="880"/>
    </location>
</feature>